<name>A0AC34R4V0_9BILA</name>
<dbReference type="WBParaSite" id="JU765_v2.g3350.t1">
    <property type="protein sequence ID" value="JU765_v2.g3350.t1"/>
    <property type="gene ID" value="JU765_v2.g3350"/>
</dbReference>
<sequence>MPFVDHPLQRFSRCPRMAFENINVRMTRTGTSITWGFSLRQSGPNLAVAFVEKDSMADKAGIQAGDTVEQVFGLKPGSLSDAQNRIQNSNEVSLVLKRFVAHPPELPWTLEENGNQVVVNRFDNQGRLSEVYNKNTAGYQNSFQTDKVYGPPTTQELHKTTNYKRTETQLHKTTNYKRTETRETSGAPIPLPPPPMPFSNTISSESHSNWDQNEGNVKKHFESNRTYTRTESSNIAPGQGTGFQQTFTSSSQGAAPFGGQQFDSRHTAYSNGTGTAPWSNQQNPWQSQHTSNVGGNAATQWNREGGASGHGTGSAGDYRSSSVQRPMSATQYHSPQPAQFQRNSKSVTPGRQTSTTPNHYDGPRMQYQRTPRTARELSPHATIQHLQYNSPLAMYSPESAAEAYKMQTGQDLPIDGDYPTGNRPAYLDSATRRAIAEEEQGIRYRSPTPQQSSSFKRISNAVGTPVQ</sequence>
<organism evidence="1 2">
    <name type="scientific">Panagrolaimus sp. JU765</name>
    <dbReference type="NCBI Taxonomy" id="591449"/>
    <lineage>
        <taxon>Eukaryota</taxon>
        <taxon>Metazoa</taxon>
        <taxon>Ecdysozoa</taxon>
        <taxon>Nematoda</taxon>
        <taxon>Chromadorea</taxon>
        <taxon>Rhabditida</taxon>
        <taxon>Tylenchina</taxon>
        <taxon>Panagrolaimomorpha</taxon>
        <taxon>Panagrolaimoidea</taxon>
        <taxon>Panagrolaimidae</taxon>
        <taxon>Panagrolaimus</taxon>
    </lineage>
</organism>
<evidence type="ECO:0000313" key="2">
    <source>
        <dbReference type="WBParaSite" id="JU765_v2.g3350.t1"/>
    </source>
</evidence>
<reference evidence="2" key="1">
    <citation type="submission" date="2022-11" db="UniProtKB">
        <authorList>
            <consortium name="WormBaseParasite"/>
        </authorList>
    </citation>
    <scope>IDENTIFICATION</scope>
</reference>
<dbReference type="Proteomes" id="UP000887576">
    <property type="component" value="Unplaced"/>
</dbReference>
<accession>A0AC34R4V0</accession>
<protein>
    <submittedName>
        <fullName evidence="2">PDZ domain-containing protein</fullName>
    </submittedName>
</protein>
<evidence type="ECO:0000313" key="1">
    <source>
        <dbReference type="Proteomes" id="UP000887576"/>
    </source>
</evidence>
<proteinExistence type="predicted"/>